<evidence type="ECO:0000313" key="3">
    <source>
        <dbReference type="Proteomes" id="UP000054926"/>
    </source>
</evidence>
<dbReference type="EMBL" id="LNYY01000016">
    <property type="protein sequence ID" value="KTD70120.1"/>
    <property type="molecule type" value="Genomic_DNA"/>
</dbReference>
<dbReference type="Proteomes" id="UP000054926">
    <property type="component" value="Unassembled WGS sequence"/>
</dbReference>
<gene>
    <name evidence="2" type="ORF">Lste_0724</name>
</gene>
<protein>
    <recommendedName>
        <fullName evidence="4">Transporter suffix domain-containing protein</fullName>
    </recommendedName>
</protein>
<feature type="transmembrane region" description="Helical" evidence="1">
    <location>
        <begin position="130"/>
        <end position="148"/>
    </location>
</feature>
<accession>A0A0W0ZMA4</accession>
<dbReference type="OrthoDB" id="278817at2"/>
<name>A0A0W0ZMA4_9GAMM</name>
<evidence type="ECO:0000256" key="1">
    <source>
        <dbReference type="SAM" id="Phobius"/>
    </source>
</evidence>
<organism evidence="2 3">
    <name type="scientific">Legionella steelei</name>
    <dbReference type="NCBI Taxonomy" id="947033"/>
    <lineage>
        <taxon>Bacteria</taxon>
        <taxon>Pseudomonadati</taxon>
        <taxon>Pseudomonadota</taxon>
        <taxon>Gammaproteobacteria</taxon>
        <taxon>Legionellales</taxon>
        <taxon>Legionellaceae</taxon>
        <taxon>Legionella</taxon>
    </lineage>
</organism>
<feature type="transmembrane region" description="Helical" evidence="1">
    <location>
        <begin position="98"/>
        <end position="118"/>
    </location>
</feature>
<dbReference type="STRING" id="947033.Lste_0724"/>
<evidence type="ECO:0000313" key="2">
    <source>
        <dbReference type="EMBL" id="KTD70120.1"/>
    </source>
</evidence>
<feature type="transmembrane region" description="Helical" evidence="1">
    <location>
        <begin position="48"/>
        <end position="77"/>
    </location>
</feature>
<reference evidence="2 3" key="1">
    <citation type="submission" date="2015-11" db="EMBL/GenBank/DDBJ databases">
        <title>Genomic analysis of 38 Legionella species identifies large and diverse effector repertoires.</title>
        <authorList>
            <person name="Burstein D."/>
            <person name="Amaro F."/>
            <person name="Zusman T."/>
            <person name="Lifshitz Z."/>
            <person name="Cohen O."/>
            <person name="Gilbert J.A."/>
            <person name="Pupko T."/>
            <person name="Shuman H.A."/>
            <person name="Segal G."/>
        </authorList>
    </citation>
    <scope>NUCLEOTIDE SEQUENCE [LARGE SCALE GENOMIC DNA]</scope>
    <source>
        <strain evidence="2 3">IMVS3376</strain>
    </source>
</reference>
<evidence type="ECO:0008006" key="4">
    <source>
        <dbReference type="Google" id="ProtNLM"/>
    </source>
</evidence>
<keyword evidence="1" id="KW-0812">Transmembrane</keyword>
<keyword evidence="1" id="KW-1133">Transmembrane helix</keyword>
<dbReference type="PATRIC" id="fig|947033.5.peg.771"/>
<keyword evidence="3" id="KW-1185">Reference proteome</keyword>
<feature type="transmembrane region" description="Helical" evidence="1">
    <location>
        <begin position="16"/>
        <end position="36"/>
    </location>
</feature>
<dbReference type="RefSeq" id="WP_157070693.1">
    <property type="nucleotide sequence ID" value="NZ_LNYY01000016.1"/>
</dbReference>
<sequence length="166" mass="19061">MKEGTKAGSTISKTKLFLGFIILMISFLVPFSVPLIMELNISSSMKTIISGLLIFGIPEFGMLLAVIILGTEGYSYLKSRILFWLKNSVPTVNSRLRFRIGITFFSISLVLGFLLPYISYFLPISMQKNLYFYILFLDLLFFISLFILGQNFWGKIKDLFIYDEEQ</sequence>
<dbReference type="AlphaFoldDB" id="A0A0W0ZMA4"/>
<keyword evidence="1" id="KW-0472">Membrane</keyword>
<proteinExistence type="predicted"/>
<comment type="caution">
    <text evidence="2">The sequence shown here is derived from an EMBL/GenBank/DDBJ whole genome shotgun (WGS) entry which is preliminary data.</text>
</comment>